<comment type="caution">
    <text evidence="3">The sequence shown here is derived from an EMBL/GenBank/DDBJ whole genome shotgun (WGS) entry which is preliminary data.</text>
</comment>
<proteinExistence type="predicted"/>
<protein>
    <recommendedName>
        <fullName evidence="5">Bacteriophage tail tape measure N-terminal domain-containing protein</fullName>
    </recommendedName>
</protein>
<feature type="coiled-coil region" evidence="1">
    <location>
        <begin position="484"/>
        <end position="542"/>
    </location>
</feature>
<keyword evidence="1" id="KW-0175">Coiled coil</keyword>
<reference evidence="3 4" key="1">
    <citation type="submission" date="2019-06" db="EMBL/GenBank/DDBJ databases">
        <title>Whole genome shotgun sequence of Acetobacter orleanensis NBRC 13752.</title>
        <authorList>
            <person name="Hosoyama A."/>
            <person name="Uohara A."/>
            <person name="Ohji S."/>
            <person name="Ichikawa N."/>
        </authorList>
    </citation>
    <scope>NUCLEOTIDE SEQUENCE [LARGE SCALE GENOMIC DNA]</scope>
    <source>
        <strain evidence="3 4">NBRC 13752</strain>
    </source>
</reference>
<gene>
    <name evidence="3" type="ORF">AOR01nite_23310</name>
</gene>
<evidence type="ECO:0000256" key="1">
    <source>
        <dbReference type="SAM" id="Coils"/>
    </source>
</evidence>
<dbReference type="OrthoDB" id="7225701at2"/>
<evidence type="ECO:0000256" key="2">
    <source>
        <dbReference type="SAM" id="MobiDB-lite"/>
    </source>
</evidence>
<feature type="coiled-coil region" evidence="1">
    <location>
        <begin position="374"/>
        <end position="401"/>
    </location>
</feature>
<sequence>MAGQNQVEQLDVIVTTRDETADGAASAVRNLEAVEAKGVSLADVMSSMGAASGAATKTMAEGAAGAVTSFDDLGTRAAARVGELTKELTRLSDMQDSLRAQSQQALSAGVDSSGATQGLERVNTEIIRVAGELEEVQTRLRAASIAEDAWNGALGERNAILNGLRAALDGQTEAQTKTNAATAASIAQTQDQAAAFSGVSEHLHGMEDAAAAVVPALHSVSDAAEKGIQDVTRMAQAGQKAMEGISTPDLSLSASSTVTVEAPDMGGVSRQTDKISEGLDSLRTEAGAVSSALDGMNASAGAATRTLREGASGAVEAFDTLGTRATSRVASLTEELMRLSGLQENLRDQAQKAMSGGLDTSVLTQELAQIDAQIQHTSADLTEEQNRVRQLKAAQDALNASQASNPAAAVSIPSAVSTPSVSAGNPQAQAMQNDLAAIKNAAGLTAGEMVDLERLEAATFTGLQAGADRSNQAFLRLGRSGSQLARVMLQLTAAETRLDDLRAQAEAMPDSQMDSAVKSAVIQDAEKQVAAYQAQKAALLETARAHDTLSASESRGGSLAKLESYQVGILADEAHKFFDQILAGGSAMQAAFYQVPNMVQVMGGFGASIQRVGSFIMGPAGLVAAGAAGGLALYELGKYAESEAEKLAKLSQQLRSTRTDAAAMASTITSASKDLGSQPGWTDETARTAATSIGSTYNFNGTSADIQSIAGMARDIGAVFGSLEDGLKAVKTAMENPAAEIEALYKQHLPGVDQALVEQVKNLQAAGRQGDAYALVMDKLTAATKGAYEDSLTPFQRAMENLRKAADPVTDKIKDLSLAIGQYLVEGVTDLLNLTQGKYAQGDFKYAAGTAPVSASGNVSGTSLTVNKDHPQMVGLMQINTDYKSKYDPTTLDGNIDEGITRFQSFLKQTGNVRSALSLYGGATPGSANADAYISKLGQQVVSQLPPVISGRIDAEAEKLGTSPGIANIMKMIAMAESSGKQWQDQTYSNVAPKSEGAANDHAKSAAVIDDQRSLTGGAANDAGGYSTGSVEESRKEIAAYIQQQQALEDTQKKAGKDWSETAEHITNARIALANTLTPQEQITQGLKDQDAGLNSQTGYWRSMAEVVAQFGTQARGTGVDQAALTDALKEKQRQLAAAYDDGTVAVQRQSQAQQAIASVAGSSAQEIQHATNYQQAYNEALENFDPHSQQFADAVNKRVTALNSLTDAQQRAQQIQQNTGLQDNLSMVQAETNSLGMNAQARQVMLARMQAEIQMHRQYGAILPQEAQDYVDLTAQIAQASAEYEHQQQVVQDVTGSISGMADELSSGITQGFLQGTSSGMSFKNMLKGVETQIASLLVKFALINPLLNSIDGGTRTTLSDVTNLISGSGSSGSASLGVLGSLSGLSVGQQQAYRNEVTQSAMPGSGWAPTGDVMALAGVKQASALDNLFAGKAADGSGIFSSLGSTVGTIGSYAGIAGAAVGIGTMIYSVFKGLFAKSHYAYTDVIAQNGQLATGGTRVKRSDNDVTAGLVQDITSINDVLGASGITVADGSFGAVGHYKKGKKTSQTTLEDLLPDVKLNSSDQTLNMALQQLMPSSFDSVSTYTQDIESLKTLADTLNGMKVSVSRFDDASHVTVDHFNGYTGDMATALSTLDGKTLSTDDLQSKFQAIQEFFGTTMPGLLNVTTAGSESLMQQVDDLKQKYQDAANTAASYGVNAQNLLDKGNAIAGMMIANENTKLSQSDQSVTARYMAATGDQQGADLLNQQVSGAQAVQSLQDEWRSYLGDNYADNVTYQQQLSNLEKTQGAERLQIQKTYADKAAEAAQEAAQKQQQILDQANQSLASTFGSLTDYAKGLSMSDASPLSAADKYAAANDNLHADYQAALSGNSTALGSIQNDMQTFLSLSKALNGGGIGYTSDYQQIVTMLQNLGSIGTGDLTADAMRKITEDQTTTLDGSLRRLEAAVQQLQSEIRFQNSKAAA</sequence>
<dbReference type="EMBL" id="BJMU01000020">
    <property type="protein sequence ID" value="GEB83854.1"/>
    <property type="molecule type" value="Genomic_DNA"/>
</dbReference>
<evidence type="ECO:0000313" key="4">
    <source>
        <dbReference type="Proteomes" id="UP000317617"/>
    </source>
</evidence>
<accession>A0A4Y3TQ04</accession>
<feature type="region of interest" description="Disordered" evidence="2">
    <location>
        <begin position="984"/>
        <end position="1005"/>
    </location>
</feature>
<dbReference type="PANTHER" id="PTHR34491:SF156">
    <property type="entry name" value="KINESIN MOTOR DOMAIN-CONTAINING PROTEIN"/>
    <property type="match status" value="1"/>
</dbReference>
<evidence type="ECO:0000313" key="3">
    <source>
        <dbReference type="EMBL" id="GEB83854.1"/>
    </source>
</evidence>
<dbReference type="PANTHER" id="PTHR34491">
    <property type="entry name" value="A-TYPE INCLUSION PROTEIN, PUTATIVE-RELATED"/>
    <property type="match status" value="1"/>
</dbReference>
<dbReference type="RefSeq" id="WP_052944541.1">
    <property type="nucleotide sequence ID" value="NZ_BJMU01000020.1"/>
</dbReference>
<dbReference type="STRING" id="104099.AD949_10530"/>
<organism evidence="3 4">
    <name type="scientific">Acetobacter orleanensis</name>
    <dbReference type="NCBI Taxonomy" id="104099"/>
    <lineage>
        <taxon>Bacteria</taxon>
        <taxon>Pseudomonadati</taxon>
        <taxon>Pseudomonadota</taxon>
        <taxon>Alphaproteobacteria</taxon>
        <taxon>Acetobacterales</taxon>
        <taxon>Acetobacteraceae</taxon>
        <taxon>Acetobacter</taxon>
    </lineage>
</organism>
<name>A0A4Y3TQ04_9PROT</name>
<dbReference type="Proteomes" id="UP000317617">
    <property type="component" value="Unassembled WGS sequence"/>
</dbReference>
<evidence type="ECO:0008006" key="5">
    <source>
        <dbReference type="Google" id="ProtNLM"/>
    </source>
</evidence>
<keyword evidence="4" id="KW-1185">Reference proteome</keyword>